<protein>
    <submittedName>
        <fullName evidence="5">Enolase</fullName>
    </submittedName>
</protein>
<dbReference type="Proteomes" id="UP000240317">
    <property type="component" value="Unassembled WGS sequence"/>
</dbReference>
<organism evidence="5 6">
    <name type="scientific">Deinococcus arcticus</name>
    <dbReference type="NCBI Taxonomy" id="2136176"/>
    <lineage>
        <taxon>Bacteria</taxon>
        <taxon>Thermotogati</taxon>
        <taxon>Deinococcota</taxon>
        <taxon>Deinococci</taxon>
        <taxon>Deinococcales</taxon>
        <taxon>Deinococcaceae</taxon>
        <taxon>Deinococcus</taxon>
    </lineage>
</organism>
<dbReference type="EMBL" id="PYSV01000003">
    <property type="protein sequence ID" value="PTA69133.1"/>
    <property type="molecule type" value="Genomic_DNA"/>
</dbReference>
<keyword evidence="6" id="KW-1185">Reference proteome</keyword>
<dbReference type="GO" id="GO:0009063">
    <property type="term" value="P:amino acid catabolic process"/>
    <property type="evidence" value="ECO:0007669"/>
    <property type="project" value="InterPro"/>
</dbReference>
<evidence type="ECO:0000313" key="6">
    <source>
        <dbReference type="Proteomes" id="UP000240317"/>
    </source>
</evidence>
<evidence type="ECO:0000256" key="2">
    <source>
        <dbReference type="ARBA" id="ARBA00022723"/>
    </source>
</evidence>
<keyword evidence="2" id="KW-0479">Metal-binding</keyword>
<dbReference type="InterPro" id="IPR018110">
    <property type="entry name" value="Mandel_Rmase/mucon_lact_enz_CS"/>
</dbReference>
<comment type="caution">
    <text evidence="5">The sequence shown here is derived from an EMBL/GenBank/DDBJ whole genome shotgun (WGS) entry which is preliminary data.</text>
</comment>
<evidence type="ECO:0000259" key="4">
    <source>
        <dbReference type="SMART" id="SM00922"/>
    </source>
</evidence>
<sequence>MSAPTVAQVTALPYRLPLTSALAWGAHSALHAAEHVLVQVTLSDGTVGVAEATPRPSIYGETPASVVAILAHLESALLGLPITDEAALNRVRGSVANNHTARGALDMALHDARARAQGQSLFDTLLGPNTRVRVSFILGIAPPAEMLAEARRVAAAGVRCLKVKVGRDHARDLAVILALRDEFGPEVQLYADSNETLTPGTAPAALDAMREAGLLYVEEPLPARDLRARAALHAQGRLPIVADDSCFTPADLERELDFDTFDVLNVKTARNGLTDGRAMLRRAAAAGKRGMVGSQASTGLGTLHAALLSTQSEVTEPCELSFVLKLQDDLLNQPITFQDGWLDVAALRAHALDPEKVARYRL</sequence>
<gene>
    <name evidence="5" type="ORF">C8263_04935</name>
</gene>
<evidence type="ECO:0000256" key="1">
    <source>
        <dbReference type="ARBA" id="ARBA00008031"/>
    </source>
</evidence>
<dbReference type="SUPFAM" id="SSF54826">
    <property type="entry name" value="Enolase N-terminal domain-like"/>
    <property type="match status" value="1"/>
</dbReference>
<keyword evidence="3" id="KW-0413">Isomerase</keyword>
<dbReference type="PROSITE" id="PS00909">
    <property type="entry name" value="MR_MLE_2"/>
    <property type="match status" value="1"/>
</dbReference>
<dbReference type="InterPro" id="IPR036849">
    <property type="entry name" value="Enolase-like_C_sf"/>
</dbReference>
<dbReference type="AlphaFoldDB" id="A0A2T3WBL5"/>
<feature type="domain" description="Mandelate racemase/muconate lactonizing enzyme C-terminal" evidence="4">
    <location>
        <begin position="143"/>
        <end position="239"/>
    </location>
</feature>
<accession>A0A2T3WBL5</accession>
<dbReference type="SFLD" id="SFLDF00009">
    <property type="entry name" value="o-succinylbenzoate_synthase"/>
    <property type="match status" value="1"/>
</dbReference>
<dbReference type="Pfam" id="PF02746">
    <property type="entry name" value="MR_MLE_N"/>
    <property type="match status" value="1"/>
</dbReference>
<dbReference type="PANTHER" id="PTHR48073:SF2">
    <property type="entry name" value="O-SUCCINYLBENZOATE SYNTHASE"/>
    <property type="match status" value="1"/>
</dbReference>
<dbReference type="CDD" id="cd03315">
    <property type="entry name" value="MLE_like"/>
    <property type="match status" value="1"/>
</dbReference>
<dbReference type="Gene3D" id="3.30.390.10">
    <property type="entry name" value="Enolase-like, N-terminal domain"/>
    <property type="match status" value="1"/>
</dbReference>
<dbReference type="GO" id="GO:0016854">
    <property type="term" value="F:racemase and epimerase activity"/>
    <property type="evidence" value="ECO:0007669"/>
    <property type="project" value="UniProtKB-ARBA"/>
</dbReference>
<dbReference type="Gene3D" id="3.20.20.120">
    <property type="entry name" value="Enolase-like C-terminal domain"/>
    <property type="match status" value="1"/>
</dbReference>
<evidence type="ECO:0000256" key="3">
    <source>
        <dbReference type="ARBA" id="ARBA00023235"/>
    </source>
</evidence>
<dbReference type="SMART" id="SM00922">
    <property type="entry name" value="MR_MLE"/>
    <property type="match status" value="1"/>
</dbReference>
<dbReference type="InterPro" id="IPR034613">
    <property type="entry name" value="Muconate_cycloisomerase_anti"/>
</dbReference>
<dbReference type="SFLD" id="SFLDS00001">
    <property type="entry name" value="Enolase"/>
    <property type="match status" value="1"/>
</dbReference>
<dbReference type="PANTHER" id="PTHR48073">
    <property type="entry name" value="O-SUCCINYLBENZOATE SYNTHASE-RELATED"/>
    <property type="match status" value="1"/>
</dbReference>
<comment type="similarity">
    <text evidence="1">Belongs to the mandelate racemase/muconate lactonizing enzyme family.</text>
</comment>
<dbReference type="Pfam" id="PF13378">
    <property type="entry name" value="MR_MLE_C"/>
    <property type="match status" value="1"/>
</dbReference>
<name>A0A2T3WBL5_9DEIO</name>
<evidence type="ECO:0000313" key="5">
    <source>
        <dbReference type="EMBL" id="PTA69133.1"/>
    </source>
</evidence>
<proteinExistence type="inferred from homology"/>
<dbReference type="RefSeq" id="WP_107136992.1">
    <property type="nucleotide sequence ID" value="NZ_PYSV01000003.1"/>
</dbReference>
<reference evidence="5 6" key="1">
    <citation type="submission" date="2018-03" db="EMBL/GenBank/DDBJ databases">
        <title>Draft genome of Deinococcus sp. OD32.</title>
        <authorList>
            <person name="Wang X.-P."/>
            <person name="Du Z.-J."/>
        </authorList>
    </citation>
    <scope>NUCLEOTIDE SEQUENCE [LARGE SCALE GENOMIC DNA]</scope>
    <source>
        <strain evidence="5 6">OD32</strain>
    </source>
</reference>
<dbReference type="OrthoDB" id="9775391at2"/>
<dbReference type="InterPro" id="IPR029065">
    <property type="entry name" value="Enolase_C-like"/>
</dbReference>
<dbReference type="GO" id="GO:0046872">
    <property type="term" value="F:metal ion binding"/>
    <property type="evidence" value="ECO:0007669"/>
    <property type="project" value="UniProtKB-KW"/>
</dbReference>
<dbReference type="SUPFAM" id="SSF51604">
    <property type="entry name" value="Enolase C-terminal domain-like"/>
    <property type="match status" value="1"/>
</dbReference>
<dbReference type="InterPro" id="IPR013341">
    <property type="entry name" value="Mandelate_racemase_N_dom"/>
</dbReference>
<dbReference type="InterPro" id="IPR013342">
    <property type="entry name" value="Mandelate_racemase_C"/>
</dbReference>
<dbReference type="SFLD" id="SFLDG00180">
    <property type="entry name" value="muconate_cycloisomerase"/>
    <property type="match status" value="1"/>
</dbReference>
<dbReference type="InterPro" id="IPR029017">
    <property type="entry name" value="Enolase-like_N"/>
</dbReference>